<organism evidence="10 11">
    <name type="scientific">Aldrovandia affinis</name>
    <dbReference type="NCBI Taxonomy" id="143900"/>
    <lineage>
        <taxon>Eukaryota</taxon>
        <taxon>Metazoa</taxon>
        <taxon>Chordata</taxon>
        <taxon>Craniata</taxon>
        <taxon>Vertebrata</taxon>
        <taxon>Euteleostomi</taxon>
        <taxon>Actinopterygii</taxon>
        <taxon>Neopterygii</taxon>
        <taxon>Teleostei</taxon>
        <taxon>Notacanthiformes</taxon>
        <taxon>Halosauridae</taxon>
        <taxon>Aldrovandia</taxon>
    </lineage>
</organism>
<dbReference type="InterPro" id="IPR057595">
    <property type="entry name" value="TopB1_SLF1_BRCT"/>
</dbReference>
<keyword evidence="5" id="KW-0227">DNA damage</keyword>
<dbReference type="PROSITE" id="PS50172">
    <property type="entry name" value="BRCT"/>
    <property type="match status" value="1"/>
</dbReference>
<keyword evidence="4" id="KW-0677">Repeat</keyword>
<dbReference type="GO" id="GO:0005634">
    <property type="term" value="C:nucleus"/>
    <property type="evidence" value="ECO:0007669"/>
    <property type="project" value="UniProtKB-SubCell"/>
</dbReference>
<dbReference type="PANTHER" id="PTHR46677">
    <property type="entry name" value="SMC5-SMC6 COMPLEX LOCALIZATION FACTOR PROTEIN 1"/>
    <property type="match status" value="1"/>
</dbReference>
<keyword evidence="8" id="KW-0539">Nucleus</keyword>
<dbReference type="SUPFAM" id="SSF52113">
    <property type="entry name" value="BRCT domain"/>
    <property type="match status" value="1"/>
</dbReference>
<gene>
    <name evidence="10" type="ORF">AAFF_G00024650</name>
</gene>
<dbReference type="GO" id="GO:2000781">
    <property type="term" value="P:positive regulation of double-strand break repair"/>
    <property type="evidence" value="ECO:0007669"/>
    <property type="project" value="InterPro"/>
</dbReference>
<dbReference type="InterPro" id="IPR001357">
    <property type="entry name" value="BRCT_dom"/>
</dbReference>
<dbReference type="PANTHER" id="PTHR46677:SF1">
    <property type="entry name" value="SMC5-SMC6 COMPLEX LOCALIZATION FACTOR PROTEIN 1"/>
    <property type="match status" value="1"/>
</dbReference>
<protein>
    <recommendedName>
        <fullName evidence="9">BRCT domain-containing protein</fullName>
    </recommendedName>
</protein>
<dbReference type="Gene3D" id="3.40.50.10190">
    <property type="entry name" value="BRCT domain"/>
    <property type="match status" value="2"/>
</dbReference>
<dbReference type="GO" id="GO:1990166">
    <property type="term" value="P:protein localization to site of double-strand break"/>
    <property type="evidence" value="ECO:0007669"/>
    <property type="project" value="TreeGrafter"/>
</dbReference>
<dbReference type="InterPro" id="IPR042479">
    <property type="entry name" value="Slf1"/>
</dbReference>
<evidence type="ECO:0000256" key="3">
    <source>
        <dbReference type="ARBA" id="ARBA00022490"/>
    </source>
</evidence>
<accession>A0AAD7WZH3</accession>
<keyword evidence="6" id="KW-0234">DNA repair</keyword>
<dbReference type="CDD" id="cd17738">
    <property type="entry name" value="BRCT_TopBP1_rpt7"/>
    <property type="match status" value="1"/>
</dbReference>
<dbReference type="Pfam" id="PF00533">
    <property type="entry name" value="BRCT"/>
    <property type="match status" value="1"/>
</dbReference>
<dbReference type="GO" id="GO:0006281">
    <property type="term" value="P:DNA repair"/>
    <property type="evidence" value="ECO:0007669"/>
    <property type="project" value="UniProtKB-KW"/>
</dbReference>
<comment type="caution">
    <text evidence="10">The sequence shown here is derived from an EMBL/GenBank/DDBJ whole genome shotgun (WGS) entry which is preliminary data.</text>
</comment>
<evidence type="ECO:0000256" key="6">
    <source>
        <dbReference type="ARBA" id="ARBA00023204"/>
    </source>
</evidence>
<proteinExistence type="predicted"/>
<name>A0AAD7WZH3_9TELE</name>
<keyword evidence="11" id="KW-1185">Reference proteome</keyword>
<dbReference type="SMART" id="SM00292">
    <property type="entry name" value="BRCT"/>
    <property type="match status" value="1"/>
</dbReference>
<keyword evidence="3" id="KW-0963">Cytoplasm</keyword>
<evidence type="ECO:0000256" key="8">
    <source>
        <dbReference type="ARBA" id="ARBA00023242"/>
    </source>
</evidence>
<evidence type="ECO:0000256" key="4">
    <source>
        <dbReference type="ARBA" id="ARBA00022737"/>
    </source>
</evidence>
<evidence type="ECO:0000256" key="1">
    <source>
        <dbReference type="ARBA" id="ARBA00004123"/>
    </source>
</evidence>
<evidence type="ECO:0000313" key="10">
    <source>
        <dbReference type="EMBL" id="KAJ8414942.1"/>
    </source>
</evidence>
<evidence type="ECO:0000256" key="2">
    <source>
        <dbReference type="ARBA" id="ARBA00004300"/>
    </source>
</evidence>
<keyword evidence="7" id="KW-0206">Cytoskeleton</keyword>
<evidence type="ECO:0000259" key="9">
    <source>
        <dbReference type="PROSITE" id="PS50172"/>
    </source>
</evidence>
<evidence type="ECO:0000313" key="11">
    <source>
        <dbReference type="Proteomes" id="UP001221898"/>
    </source>
</evidence>
<comment type="subcellular location">
    <subcellularLocation>
        <location evidence="2">Cytoplasm</location>
        <location evidence="2">Cytoskeleton</location>
        <location evidence="2">Microtubule organizing center</location>
        <location evidence="2">Centrosome</location>
    </subcellularLocation>
    <subcellularLocation>
        <location evidence="1">Nucleus</location>
    </subcellularLocation>
</comment>
<reference evidence="10" key="1">
    <citation type="journal article" date="2023" name="Science">
        <title>Genome structures resolve the early diversification of teleost fishes.</title>
        <authorList>
            <person name="Parey E."/>
            <person name="Louis A."/>
            <person name="Montfort J."/>
            <person name="Bouchez O."/>
            <person name="Roques C."/>
            <person name="Iampietro C."/>
            <person name="Lluch J."/>
            <person name="Castinel A."/>
            <person name="Donnadieu C."/>
            <person name="Desvignes T."/>
            <person name="Floi Bucao C."/>
            <person name="Jouanno E."/>
            <person name="Wen M."/>
            <person name="Mejri S."/>
            <person name="Dirks R."/>
            <person name="Jansen H."/>
            <person name="Henkel C."/>
            <person name="Chen W.J."/>
            <person name="Zahm M."/>
            <person name="Cabau C."/>
            <person name="Klopp C."/>
            <person name="Thompson A.W."/>
            <person name="Robinson-Rechavi M."/>
            <person name="Braasch I."/>
            <person name="Lecointre G."/>
            <person name="Bobe J."/>
            <person name="Postlethwait J.H."/>
            <person name="Berthelot C."/>
            <person name="Roest Crollius H."/>
            <person name="Guiguen Y."/>
        </authorList>
    </citation>
    <scope>NUCLEOTIDE SEQUENCE</scope>
    <source>
        <tissue evidence="10">Blood</tissue>
    </source>
</reference>
<dbReference type="GO" id="GO:0035861">
    <property type="term" value="C:site of double-strand break"/>
    <property type="evidence" value="ECO:0007669"/>
    <property type="project" value="TreeGrafter"/>
</dbReference>
<sequence>MVDTKHTFQISGIKNREIKGMLLHGIHQLGGKYVGGSTWKAGTTHLIVSRPLASEKLLAACAGGNWIVKPEYVLDSVRNGSWLPEESYELDLAARSPGVANPIRVWREMVASCSVFGAFQDWSVSLLVDDGNRSDMFKRILCSGKASIFCSTSASHHPVTHVFTDHVSKGLISHNAPCYSMVHIAQHLFGSFWSELGFTIQKSATLSWKHVQSWRPMNCSLLTLKINLETTFQNSRA</sequence>
<dbReference type="Pfam" id="PF23294">
    <property type="entry name" value="BRCT_TopB1_SLF1"/>
    <property type="match status" value="1"/>
</dbReference>
<evidence type="ECO:0000256" key="5">
    <source>
        <dbReference type="ARBA" id="ARBA00022763"/>
    </source>
</evidence>
<dbReference type="InterPro" id="IPR036420">
    <property type="entry name" value="BRCT_dom_sf"/>
</dbReference>
<dbReference type="AlphaFoldDB" id="A0AAD7WZH3"/>
<feature type="domain" description="BRCT" evidence="9">
    <location>
        <begin position="26"/>
        <end position="90"/>
    </location>
</feature>
<dbReference type="Proteomes" id="UP001221898">
    <property type="component" value="Unassembled WGS sequence"/>
</dbReference>
<dbReference type="GO" id="GO:0005813">
    <property type="term" value="C:centrosome"/>
    <property type="evidence" value="ECO:0007669"/>
    <property type="project" value="UniProtKB-SubCell"/>
</dbReference>
<evidence type="ECO:0000256" key="7">
    <source>
        <dbReference type="ARBA" id="ARBA00023212"/>
    </source>
</evidence>
<dbReference type="EMBL" id="JAINUG010000011">
    <property type="protein sequence ID" value="KAJ8414942.1"/>
    <property type="molecule type" value="Genomic_DNA"/>
</dbReference>